<feature type="non-terminal residue" evidence="2">
    <location>
        <position position="1"/>
    </location>
</feature>
<keyword evidence="3" id="KW-1185">Reference proteome</keyword>
<feature type="non-terminal residue" evidence="2">
    <location>
        <position position="69"/>
    </location>
</feature>
<evidence type="ECO:0000313" key="3">
    <source>
        <dbReference type="Proteomes" id="UP000054498"/>
    </source>
</evidence>
<organism evidence="2 3">
    <name type="scientific">Monoraphidium neglectum</name>
    <dbReference type="NCBI Taxonomy" id="145388"/>
    <lineage>
        <taxon>Eukaryota</taxon>
        <taxon>Viridiplantae</taxon>
        <taxon>Chlorophyta</taxon>
        <taxon>core chlorophytes</taxon>
        <taxon>Chlorophyceae</taxon>
        <taxon>CS clade</taxon>
        <taxon>Sphaeropleales</taxon>
        <taxon>Selenastraceae</taxon>
        <taxon>Monoraphidium</taxon>
    </lineage>
</organism>
<dbReference type="KEGG" id="mng:MNEG_16701"/>
<dbReference type="GeneID" id="25734487"/>
<gene>
    <name evidence="2" type="ORF">MNEG_16701</name>
</gene>
<feature type="chain" id="PRO_5002262395" evidence="1">
    <location>
        <begin position="22"/>
        <end position="69"/>
    </location>
</feature>
<dbReference type="Proteomes" id="UP000054498">
    <property type="component" value="Unassembled WGS sequence"/>
</dbReference>
<dbReference type="AlphaFoldDB" id="A0A0D2K549"/>
<evidence type="ECO:0000313" key="2">
    <source>
        <dbReference type="EMBL" id="KIY91263.1"/>
    </source>
</evidence>
<evidence type="ECO:0000256" key="1">
    <source>
        <dbReference type="SAM" id="SignalP"/>
    </source>
</evidence>
<proteinExistence type="predicted"/>
<dbReference type="RefSeq" id="XP_013890283.1">
    <property type="nucleotide sequence ID" value="XM_014034829.1"/>
</dbReference>
<protein>
    <submittedName>
        <fullName evidence="2">Uncharacterized protein</fullName>
    </submittedName>
</protein>
<dbReference type="EMBL" id="KK106885">
    <property type="protein sequence ID" value="KIY91263.1"/>
    <property type="molecule type" value="Genomic_DNA"/>
</dbReference>
<sequence length="69" mass="7727">VHCSGRLVAMWCSRRLPLILAALETARPEPGFRAMALWCCRRLTAPTCCRRSSRPRRRLSVSILSTATG</sequence>
<feature type="signal peptide" evidence="1">
    <location>
        <begin position="1"/>
        <end position="21"/>
    </location>
</feature>
<reference evidence="2 3" key="1">
    <citation type="journal article" date="2013" name="BMC Genomics">
        <title>Reconstruction of the lipid metabolism for the microalga Monoraphidium neglectum from its genome sequence reveals characteristics suitable for biofuel production.</title>
        <authorList>
            <person name="Bogen C."/>
            <person name="Al-Dilaimi A."/>
            <person name="Albersmeier A."/>
            <person name="Wichmann J."/>
            <person name="Grundmann M."/>
            <person name="Rupp O."/>
            <person name="Lauersen K.J."/>
            <person name="Blifernez-Klassen O."/>
            <person name="Kalinowski J."/>
            <person name="Goesmann A."/>
            <person name="Mussgnug J.H."/>
            <person name="Kruse O."/>
        </authorList>
    </citation>
    <scope>NUCLEOTIDE SEQUENCE [LARGE SCALE GENOMIC DNA]</scope>
    <source>
        <strain evidence="2 3">SAG 48.87</strain>
    </source>
</reference>
<accession>A0A0D2K549</accession>
<keyword evidence="1" id="KW-0732">Signal</keyword>
<name>A0A0D2K549_9CHLO</name>